<keyword evidence="4" id="KW-1185">Reference proteome</keyword>
<dbReference type="PANTHER" id="PTHR43157:SF73">
    <property type="entry name" value="WW DOMAIN-CONTAINING OXIDOREDUCTASE-LIKE PROTEIN"/>
    <property type="match status" value="1"/>
</dbReference>
<dbReference type="GO" id="GO:0016491">
    <property type="term" value="F:oxidoreductase activity"/>
    <property type="evidence" value="ECO:0007669"/>
    <property type="project" value="UniProtKB-KW"/>
</dbReference>
<dbReference type="EMBL" id="QKKF02022863">
    <property type="protein sequence ID" value="RZF37928.1"/>
    <property type="molecule type" value="Genomic_DNA"/>
</dbReference>
<gene>
    <name evidence="3" type="ORF">LSTR_LSTR005428</name>
</gene>
<dbReference type="PANTHER" id="PTHR43157">
    <property type="entry name" value="PHOSPHATIDYLINOSITOL-GLYCAN BIOSYNTHESIS CLASS F PROTEIN-RELATED"/>
    <property type="match status" value="1"/>
</dbReference>
<dbReference type="InParanoid" id="A0A482WWR3"/>
<dbReference type="InterPro" id="IPR036291">
    <property type="entry name" value="NAD(P)-bd_dom_sf"/>
</dbReference>
<dbReference type="AlphaFoldDB" id="A0A482WWR3"/>
<dbReference type="Proteomes" id="UP000291343">
    <property type="component" value="Unassembled WGS sequence"/>
</dbReference>
<reference evidence="3 4" key="1">
    <citation type="journal article" date="2017" name="Gigascience">
        <title>Genome sequence of the small brown planthopper, Laodelphax striatellus.</title>
        <authorList>
            <person name="Zhu J."/>
            <person name="Jiang F."/>
            <person name="Wang X."/>
            <person name="Yang P."/>
            <person name="Bao Y."/>
            <person name="Zhao W."/>
            <person name="Wang W."/>
            <person name="Lu H."/>
            <person name="Wang Q."/>
            <person name="Cui N."/>
            <person name="Li J."/>
            <person name="Chen X."/>
            <person name="Luo L."/>
            <person name="Yu J."/>
            <person name="Kang L."/>
            <person name="Cui F."/>
        </authorList>
    </citation>
    <scope>NUCLEOTIDE SEQUENCE [LARGE SCALE GENOMIC DNA]</scope>
    <source>
        <strain evidence="3">Lst14</strain>
    </source>
</reference>
<dbReference type="PRINTS" id="PR00081">
    <property type="entry name" value="GDHRDH"/>
</dbReference>
<dbReference type="SUPFAM" id="SSF51735">
    <property type="entry name" value="NAD(P)-binding Rossmann-fold domains"/>
    <property type="match status" value="1"/>
</dbReference>
<sequence>MGWFYNGKCTSNARLDGKTAVVTGCNTGIGKHTVLDLSRRGARVIMACRNLEKADEAAKDIRKTLEGVEGVGQITVKHLDLSSLSSVRTCAEQLLKEEPNIHLLINNAGVMMCPRQLTEDGYELQFATNHLGHFLLTLLLLPRILSSAPARIVNVSSLAHKFGSLYSKDINMEKSYQPIKAYGRSKLCNILFTKELAKRLEGTNVTVYSLHPGVVDTDLDRHLDTAFFPGSRWFYRTFGGMFKKSSEQGAQTTLYCAVDEKTANKTGLYYDDCVAIQPSGKANDPEQAKKLWDISMTLVNWDKNRDPFKKG</sequence>
<dbReference type="STRING" id="195883.A0A482WWR3"/>
<dbReference type="Pfam" id="PF00106">
    <property type="entry name" value="adh_short"/>
    <property type="match status" value="1"/>
</dbReference>
<dbReference type="PRINTS" id="PR00080">
    <property type="entry name" value="SDRFAMILY"/>
</dbReference>
<accession>A0A482WWR3</accession>
<evidence type="ECO:0000256" key="2">
    <source>
        <dbReference type="RuleBase" id="RU000363"/>
    </source>
</evidence>
<dbReference type="InterPro" id="IPR002347">
    <property type="entry name" value="SDR_fam"/>
</dbReference>
<proteinExistence type="inferred from homology"/>
<dbReference type="OrthoDB" id="191139at2759"/>
<evidence type="ECO:0000313" key="3">
    <source>
        <dbReference type="EMBL" id="RZF37928.1"/>
    </source>
</evidence>
<keyword evidence="1" id="KW-0560">Oxidoreductase</keyword>
<dbReference type="Gene3D" id="3.40.50.720">
    <property type="entry name" value="NAD(P)-binding Rossmann-like Domain"/>
    <property type="match status" value="1"/>
</dbReference>
<dbReference type="FunCoup" id="A0A482WWR3">
    <property type="interactions" value="365"/>
</dbReference>
<name>A0A482WWR3_LAOST</name>
<organism evidence="3 4">
    <name type="scientific">Laodelphax striatellus</name>
    <name type="common">Small brown planthopper</name>
    <name type="synonym">Delphax striatella</name>
    <dbReference type="NCBI Taxonomy" id="195883"/>
    <lineage>
        <taxon>Eukaryota</taxon>
        <taxon>Metazoa</taxon>
        <taxon>Ecdysozoa</taxon>
        <taxon>Arthropoda</taxon>
        <taxon>Hexapoda</taxon>
        <taxon>Insecta</taxon>
        <taxon>Pterygota</taxon>
        <taxon>Neoptera</taxon>
        <taxon>Paraneoptera</taxon>
        <taxon>Hemiptera</taxon>
        <taxon>Auchenorrhyncha</taxon>
        <taxon>Fulgoroidea</taxon>
        <taxon>Delphacidae</taxon>
        <taxon>Criomorphinae</taxon>
        <taxon>Laodelphax</taxon>
    </lineage>
</organism>
<evidence type="ECO:0000256" key="1">
    <source>
        <dbReference type="ARBA" id="ARBA00023002"/>
    </source>
</evidence>
<dbReference type="SMR" id="A0A482WWR3"/>
<comment type="caution">
    <text evidence="3">The sequence shown here is derived from an EMBL/GenBank/DDBJ whole genome shotgun (WGS) entry which is preliminary data.</text>
</comment>
<comment type="similarity">
    <text evidence="2">Belongs to the short-chain dehydrogenases/reductases (SDR) family.</text>
</comment>
<evidence type="ECO:0000313" key="4">
    <source>
        <dbReference type="Proteomes" id="UP000291343"/>
    </source>
</evidence>
<protein>
    <submittedName>
        <fullName evidence="3">Uncharacterized protein</fullName>
    </submittedName>
</protein>